<evidence type="ECO:0008006" key="3">
    <source>
        <dbReference type="Google" id="ProtNLM"/>
    </source>
</evidence>
<dbReference type="EMBL" id="NXGI01000017">
    <property type="protein sequence ID" value="PRM96721.1"/>
    <property type="molecule type" value="Genomic_DNA"/>
</dbReference>
<dbReference type="AlphaFoldDB" id="A0A2S9TD06"/>
<sequence length="547" mass="62142">MKATIGFIPTKIKNSSNKAKKGKELIVPKLYTHSCAVGQTGCGKTTSYIYPNLNERISLNDGILVMDYKGKEHNAVKVFANRHNRLNDVLEIGKPWGESINIIKYMSEANLEDFIVGILGLNDGKNDYWSSSGTNLGIACLNIIGKLEDLIAAMNKLENKDSLIHNCFRTNLKIDNKDRGYLKGIPTLKNLKSLYEITASTDSIKLFISNLDPLCMHIEKGIQDTIFNDDVDMELEDINNKYKDVLELLCLLEDSIKKYYPVLETFQKDKSSTNFSSILSALNKPLAGFATKDYLNGDSFDVIDALNSSKIVVVNTQELSEVVLANYSYSIFKELQKRVTKNSVCDIAVFIDEAQRVVSKEFDLPIDVLREAKVELFLSYQNEDLMIEKIGISAYQALYKNLSHRFVFKNNEIGLSKLKSFEYKDLSKKDSIKTRVSKPIFLEDKELFDVEKEYQDSLKLHDKYGIDEKYKNMILVSDVSLFDKYQVVLKDENSNNIIVNISKGIEKSRYDKLFEKVCLAKVGLDSVSTKYNGKEDLKTIMDEFLCS</sequence>
<proteinExistence type="predicted"/>
<evidence type="ECO:0000313" key="1">
    <source>
        <dbReference type="EMBL" id="PRM96721.1"/>
    </source>
</evidence>
<dbReference type="SUPFAM" id="SSF52540">
    <property type="entry name" value="P-loop containing nucleoside triphosphate hydrolases"/>
    <property type="match status" value="1"/>
</dbReference>
<name>A0A2S9TD06_9BACT</name>
<gene>
    <name evidence="1" type="ORF">CJ670_08130</name>
</gene>
<evidence type="ECO:0000313" key="2">
    <source>
        <dbReference type="Proteomes" id="UP000239151"/>
    </source>
</evidence>
<dbReference type="InterPro" id="IPR027417">
    <property type="entry name" value="P-loop_NTPase"/>
</dbReference>
<comment type="caution">
    <text evidence="1">The sequence shown here is derived from an EMBL/GenBank/DDBJ whole genome shotgun (WGS) entry which is preliminary data.</text>
</comment>
<organism evidence="1 2">
    <name type="scientific">Aliarcobacter cryaerophilus</name>
    <dbReference type="NCBI Taxonomy" id="28198"/>
    <lineage>
        <taxon>Bacteria</taxon>
        <taxon>Pseudomonadati</taxon>
        <taxon>Campylobacterota</taxon>
        <taxon>Epsilonproteobacteria</taxon>
        <taxon>Campylobacterales</taxon>
        <taxon>Arcobacteraceae</taxon>
        <taxon>Aliarcobacter</taxon>
    </lineage>
</organism>
<dbReference type="Proteomes" id="UP000239151">
    <property type="component" value="Unassembled WGS sequence"/>
</dbReference>
<protein>
    <recommendedName>
        <fullName evidence="3">Type IV secretion system coupling protein TraD DNA-binding domain-containing protein</fullName>
    </recommendedName>
</protein>
<accession>A0A2S9TD06</accession>
<reference evidence="1 2" key="1">
    <citation type="submission" date="2017-09" db="EMBL/GenBank/DDBJ databases">
        <title>Reassesment of A. cryaerophilus.</title>
        <authorList>
            <person name="Perez-Cataluna A."/>
            <person name="Collado L."/>
            <person name="Salgado O."/>
            <person name="Lefinanco V."/>
            <person name="Figueras M.J."/>
        </authorList>
    </citation>
    <scope>NUCLEOTIDE SEQUENCE [LARGE SCALE GENOMIC DNA]</scope>
    <source>
        <strain evidence="1 2">LMG 9065</strain>
    </source>
</reference>